<proteinExistence type="predicted"/>
<keyword evidence="2" id="KW-1185">Reference proteome</keyword>
<accession>A0ABU7CRV8</accession>
<name>A0ABU7CRV8_9TELE</name>
<evidence type="ECO:0000313" key="2">
    <source>
        <dbReference type="Proteomes" id="UP001352852"/>
    </source>
</evidence>
<evidence type="ECO:0000313" key="1">
    <source>
        <dbReference type="EMBL" id="MED6265682.1"/>
    </source>
</evidence>
<organism evidence="1 2">
    <name type="scientific">Characodon lateralis</name>
    <dbReference type="NCBI Taxonomy" id="208331"/>
    <lineage>
        <taxon>Eukaryota</taxon>
        <taxon>Metazoa</taxon>
        <taxon>Chordata</taxon>
        <taxon>Craniata</taxon>
        <taxon>Vertebrata</taxon>
        <taxon>Euteleostomi</taxon>
        <taxon>Actinopterygii</taxon>
        <taxon>Neopterygii</taxon>
        <taxon>Teleostei</taxon>
        <taxon>Neoteleostei</taxon>
        <taxon>Acanthomorphata</taxon>
        <taxon>Ovalentaria</taxon>
        <taxon>Atherinomorphae</taxon>
        <taxon>Cyprinodontiformes</taxon>
        <taxon>Goodeidae</taxon>
        <taxon>Characodon</taxon>
    </lineage>
</organism>
<sequence>MNGMKVSGHHTVQEGDWFCASWMENVGMSSRKKANNLMNMVTEAGKCVSLQSAERPLRKQEAIILKSNIRSQIRLCKSTQWQRFWRHVLWYESLKYKSDIGSIMVCGCFAAGGTGALNKYMAIRGDVEILKKHLKTSTRKLKLASECVFLKEAQCQL</sequence>
<dbReference type="Proteomes" id="UP001352852">
    <property type="component" value="Unassembled WGS sequence"/>
</dbReference>
<comment type="caution">
    <text evidence="1">The sequence shown here is derived from an EMBL/GenBank/DDBJ whole genome shotgun (WGS) entry which is preliminary data.</text>
</comment>
<gene>
    <name evidence="1" type="ORF">CHARACLAT_028041</name>
</gene>
<protein>
    <submittedName>
        <fullName evidence="1">Uncharacterized protein</fullName>
    </submittedName>
</protein>
<dbReference type="EMBL" id="JAHUTJ010003664">
    <property type="protein sequence ID" value="MED6265682.1"/>
    <property type="molecule type" value="Genomic_DNA"/>
</dbReference>
<reference evidence="1 2" key="1">
    <citation type="submission" date="2021-06" db="EMBL/GenBank/DDBJ databases">
        <authorList>
            <person name="Palmer J.M."/>
        </authorList>
    </citation>
    <scope>NUCLEOTIDE SEQUENCE [LARGE SCALE GENOMIC DNA]</scope>
    <source>
        <strain evidence="1 2">CL_MEX2019</strain>
        <tissue evidence="1">Muscle</tissue>
    </source>
</reference>